<keyword evidence="3" id="KW-0813">Transport</keyword>
<dbReference type="InterPro" id="IPR017871">
    <property type="entry name" value="ABC_transporter-like_CS"/>
</dbReference>
<comment type="similarity">
    <text evidence="2">Belongs to the ABC transporter superfamily.</text>
</comment>
<dbReference type="Gene3D" id="3.40.50.300">
    <property type="entry name" value="P-loop containing nucleotide triphosphate hydrolases"/>
    <property type="match status" value="1"/>
</dbReference>
<dbReference type="InterPro" id="IPR003593">
    <property type="entry name" value="AAA+_ATPase"/>
</dbReference>
<dbReference type="GO" id="GO:0005524">
    <property type="term" value="F:ATP binding"/>
    <property type="evidence" value="ECO:0007669"/>
    <property type="project" value="UniProtKB-KW"/>
</dbReference>
<evidence type="ECO:0000256" key="2">
    <source>
        <dbReference type="ARBA" id="ARBA00005417"/>
    </source>
</evidence>
<dbReference type="RefSeq" id="WP_046107721.1">
    <property type="nucleotide sequence ID" value="NZ_JZEX01000061.1"/>
</dbReference>
<comment type="subcellular location">
    <subcellularLocation>
        <location evidence="1">Cell inner membrane</location>
        <topology evidence="1">Peripheral membrane protein</topology>
    </subcellularLocation>
</comment>
<feature type="domain" description="ABC transporter" evidence="10">
    <location>
        <begin position="17"/>
        <end position="272"/>
    </location>
</feature>
<dbReference type="GO" id="GO:0015833">
    <property type="term" value="P:peptide transport"/>
    <property type="evidence" value="ECO:0007669"/>
    <property type="project" value="InterPro"/>
</dbReference>
<dbReference type="Proteomes" id="UP000033632">
    <property type="component" value="Unassembled WGS sequence"/>
</dbReference>
<dbReference type="InterPro" id="IPR013563">
    <property type="entry name" value="Oligopep_ABC_C"/>
</dbReference>
<evidence type="ECO:0000259" key="10">
    <source>
        <dbReference type="PROSITE" id="PS50893"/>
    </source>
</evidence>
<evidence type="ECO:0000256" key="9">
    <source>
        <dbReference type="ARBA" id="ARBA00023136"/>
    </source>
</evidence>
<dbReference type="Pfam" id="PF00005">
    <property type="entry name" value="ABC_tran"/>
    <property type="match status" value="1"/>
</dbReference>
<dbReference type="OrthoDB" id="9815712at2"/>
<keyword evidence="12" id="KW-1185">Reference proteome</keyword>
<dbReference type="SMART" id="SM00382">
    <property type="entry name" value="AAA"/>
    <property type="match status" value="1"/>
</dbReference>
<reference evidence="11 12" key="1">
    <citation type="submission" date="2015-03" db="EMBL/GenBank/DDBJ databases">
        <authorList>
            <person name="Hassan Y.I."/>
            <person name="Lepp D."/>
            <person name="Li X.-Z."/>
            <person name="Zhou T."/>
        </authorList>
    </citation>
    <scope>NUCLEOTIDE SEQUENCE [LARGE SCALE GENOMIC DNA]</scope>
    <source>
        <strain evidence="11 12">BD-c194</strain>
    </source>
</reference>
<dbReference type="FunFam" id="3.40.50.300:FF:000016">
    <property type="entry name" value="Oligopeptide ABC transporter ATP-binding component"/>
    <property type="match status" value="1"/>
</dbReference>
<dbReference type="GO" id="GO:0016887">
    <property type="term" value="F:ATP hydrolysis activity"/>
    <property type="evidence" value="ECO:0007669"/>
    <property type="project" value="InterPro"/>
</dbReference>
<dbReference type="InterPro" id="IPR050388">
    <property type="entry name" value="ABC_Ni/Peptide_Import"/>
</dbReference>
<keyword evidence="4" id="KW-1003">Cell membrane</keyword>
<dbReference type="GO" id="GO:0005886">
    <property type="term" value="C:plasma membrane"/>
    <property type="evidence" value="ECO:0007669"/>
    <property type="project" value="UniProtKB-SubCell"/>
</dbReference>
<gene>
    <name evidence="11" type="ORF">VE25_06125</name>
</gene>
<dbReference type="STRING" id="443610.VE25_06125"/>
<evidence type="ECO:0000256" key="1">
    <source>
        <dbReference type="ARBA" id="ARBA00004417"/>
    </source>
</evidence>
<evidence type="ECO:0000256" key="3">
    <source>
        <dbReference type="ARBA" id="ARBA00022448"/>
    </source>
</evidence>
<dbReference type="PANTHER" id="PTHR43297:SF14">
    <property type="entry name" value="ATPASE AAA-TYPE CORE DOMAIN-CONTAINING PROTEIN"/>
    <property type="match status" value="1"/>
</dbReference>
<evidence type="ECO:0000313" key="11">
    <source>
        <dbReference type="EMBL" id="KKB12511.1"/>
    </source>
</evidence>
<dbReference type="PATRIC" id="fig|443610.3.peg.3777"/>
<evidence type="ECO:0000256" key="5">
    <source>
        <dbReference type="ARBA" id="ARBA00022519"/>
    </source>
</evidence>
<dbReference type="PANTHER" id="PTHR43297">
    <property type="entry name" value="OLIGOPEPTIDE TRANSPORT ATP-BINDING PROTEIN APPD"/>
    <property type="match status" value="1"/>
</dbReference>
<name>A0A0F5FUI3_9HYPH</name>
<evidence type="ECO:0000256" key="4">
    <source>
        <dbReference type="ARBA" id="ARBA00022475"/>
    </source>
</evidence>
<sequence length="353" mass="38638">MHSQTNSQPQSQPLLSIRGLKTHFALREGLIRAVDGVDLDAHAGKTLCIVGESGSGKSMIARSILQIVPPPGRVSDGQMIFARDGRDPVDLAGLDPAGKPIRAVRGRDIAMIFQEPMNSLSPVHTVGDQLMEKILLHHRMSRHEAEERAAHALGRVGIPNPRQRLSTYPFELSGGMRQRVMIAMALACQPALLIADEPTTALDVTTQANILDLMAELQAETRMGMIFITHDLGVVAEIAHEVAVVYLGRVVERGSADAVFYNPQHPYTLALLASIPKLGARRERGQRLHSIKGMVPHPLNRPKGCPFNTRCPEARPGLCDATDPRTLEFETGHFVSCHMRDPAIVTRREEATV</sequence>
<evidence type="ECO:0000313" key="12">
    <source>
        <dbReference type="Proteomes" id="UP000033632"/>
    </source>
</evidence>
<keyword evidence="8" id="KW-1278">Translocase</keyword>
<protein>
    <submittedName>
        <fullName evidence="11">Peptide ABC transporter ATPase</fullName>
    </submittedName>
</protein>
<evidence type="ECO:0000256" key="6">
    <source>
        <dbReference type="ARBA" id="ARBA00022741"/>
    </source>
</evidence>
<dbReference type="NCBIfam" id="TIGR01727">
    <property type="entry name" value="oligo_HPY"/>
    <property type="match status" value="1"/>
</dbReference>
<dbReference type="EMBL" id="JZEX01000061">
    <property type="protein sequence ID" value="KKB12511.1"/>
    <property type="molecule type" value="Genomic_DNA"/>
</dbReference>
<dbReference type="AlphaFoldDB" id="A0A0F5FUI3"/>
<comment type="caution">
    <text evidence="11">The sequence shown here is derived from an EMBL/GenBank/DDBJ whole genome shotgun (WGS) entry which is preliminary data.</text>
</comment>
<keyword evidence="6" id="KW-0547">Nucleotide-binding</keyword>
<evidence type="ECO:0000256" key="8">
    <source>
        <dbReference type="ARBA" id="ARBA00022967"/>
    </source>
</evidence>
<organism evidence="11 12">
    <name type="scientific">Devosia geojensis</name>
    <dbReference type="NCBI Taxonomy" id="443610"/>
    <lineage>
        <taxon>Bacteria</taxon>
        <taxon>Pseudomonadati</taxon>
        <taxon>Pseudomonadota</taxon>
        <taxon>Alphaproteobacteria</taxon>
        <taxon>Hyphomicrobiales</taxon>
        <taxon>Devosiaceae</taxon>
        <taxon>Devosia</taxon>
    </lineage>
</organism>
<dbReference type="InterPro" id="IPR027417">
    <property type="entry name" value="P-loop_NTPase"/>
</dbReference>
<dbReference type="GO" id="GO:0055085">
    <property type="term" value="P:transmembrane transport"/>
    <property type="evidence" value="ECO:0007669"/>
    <property type="project" value="UniProtKB-ARBA"/>
</dbReference>
<keyword evidence="9" id="KW-0472">Membrane</keyword>
<dbReference type="Pfam" id="PF08352">
    <property type="entry name" value="oligo_HPY"/>
    <property type="match status" value="1"/>
</dbReference>
<evidence type="ECO:0000256" key="7">
    <source>
        <dbReference type="ARBA" id="ARBA00022840"/>
    </source>
</evidence>
<dbReference type="PROSITE" id="PS50893">
    <property type="entry name" value="ABC_TRANSPORTER_2"/>
    <property type="match status" value="1"/>
</dbReference>
<keyword evidence="7" id="KW-0067">ATP-binding</keyword>
<dbReference type="InterPro" id="IPR003439">
    <property type="entry name" value="ABC_transporter-like_ATP-bd"/>
</dbReference>
<dbReference type="PROSITE" id="PS00211">
    <property type="entry name" value="ABC_TRANSPORTER_1"/>
    <property type="match status" value="1"/>
</dbReference>
<proteinExistence type="inferred from homology"/>
<dbReference type="SUPFAM" id="SSF52540">
    <property type="entry name" value="P-loop containing nucleoside triphosphate hydrolases"/>
    <property type="match status" value="1"/>
</dbReference>
<accession>A0A0F5FUI3</accession>
<dbReference type="CDD" id="cd03257">
    <property type="entry name" value="ABC_NikE_OppD_transporters"/>
    <property type="match status" value="1"/>
</dbReference>
<keyword evidence="5" id="KW-0997">Cell inner membrane</keyword>